<dbReference type="Proteomes" id="UP000694906">
    <property type="component" value="Unplaced"/>
</dbReference>
<comment type="similarity">
    <text evidence="2">Belongs to the GLI C2H2-type zinc-finger protein family.</text>
</comment>
<dbReference type="InterPro" id="IPR056436">
    <property type="entry name" value="Znf-C2H2_ZIC1-5/GLI1-3-like"/>
</dbReference>
<evidence type="ECO:0000256" key="14">
    <source>
        <dbReference type="SAM" id="MobiDB-lite"/>
    </source>
</evidence>
<feature type="region of interest" description="Disordered" evidence="14">
    <location>
        <begin position="681"/>
        <end position="782"/>
    </location>
</feature>
<dbReference type="InterPro" id="IPR036236">
    <property type="entry name" value="Znf_C2H2_sf"/>
</dbReference>
<dbReference type="SMART" id="SM00355">
    <property type="entry name" value="ZnF_C2H2"/>
    <property type="match status" value="5"/>
</dbReference>
<dbReference type="InterPro" id="IPR013087">
    <property type="entry name" value="Znf_C2H2_type"/>
</dbReference>
<feature type="region of interest" description="Disordered" evidence="14">
    <location>
        <begin position="804"/>
        <end position="831"/>
    </location>
</feature>
<dbReference type="AlphaFoldDB" id="A0AAX6SGR5"/>
<dbReference type="GO" id="GO:0008270">
    <property type="term" value="F:zinc ion binding"/>
    <property type="evidence" value="ECO:0007669"/>
    <property type="project" value="UniProtKB-KW"/>
</dbReference>
<evidence type="ECO:0000256" key="8">
    <source>
        <dbReference type="ARBA" id="ARBA00023015"/>
    </source>
</evidence>
<keyword evidence="7" id="KW-0862">Zinc</keyword>
<feature type="compositionally biased region" description="Pro residues" evidence="14">
    <location>
        <begin position="760"/>
        <end position="777"/>
    </location>
</feature>
<evidence type="ECO:0000259" key="15">
    <source>
        <dbReference type="PROSITE" id="PS50157"/>
    </source>
</evidence>
<feature type="region of interest" description="Disordered" evidence="14">
    <location>
        <begin position="375"/>
        <end position="401"/>
    </location>
</feature>
<keyword evidence="16" id="KW-1185">Reference proteome</keyword>
<evidence type="ECO:0000256" key="13">
    <source>
        <dbReference type="PROSITE-ProRule" id="PRU00042"/>
    </source>
</evidence>
<evidence type="ECO:0000256" key="12">
    <source>
        <dbReference type="ARBA" id="ARBA00023242"/>
    </source>
</evidence>
<dbReference type="InterPro" id="IPR043359">
    <property type="entry name" value="GLI-like"/>
</dbReference>
<evidence type="ECO:0000256" key="10">
    <source>
        <dbReference type="ARBA" id="ARBA00023159"/>
    </source>
</evidence>
<reference evidence="17" key="1">
    <citation type="submission" date="2025-08" db="UniProtKB">
        <authorList>
            <consortium name="RefSeq"/>
        </authorList>
    </citation>
    <scope>IDENTIFICATION</scope>
</reference>
<evidence type="ECO:0000256" key="4">
    <source>
        <dbReference type="ARBA" id="ARBA00022723"/>
    </source>
</evidence>
<keyword evidence="3" id="KW-0678">Repressor</keyword>
<evidence type="ECO:0000256" key="1">
    <source>
        <dbReference type="ARBA" id="ARBA00004123"/>
    </source>
</evidence>
<proteinExistence type="inferred from homology"/>
<evidence type="ECO:0000313" key="17">
    <source>
        <dbReference type="RefSeq" id="XP_021107736.1"/>
    </source>
</evidence>
<dbReference type="FunFam" id="3.30.160.60:FF:000036">
    <property type="entry name" value="GLI family zinc finger 3"/>
    <property type="match status" value="1"/>
</dbReference>
<feature type="compositionally biased region" description="Low complexity" evidence="14">
    <location>
        <begin position="724"/>
        <end position="736"/>
    </location>
</feature>
<feature type="compositionally biased region" description="Basic and acidic residues" evidence="14">
    <location>
        <begin position="159"/>
        <end position="170"/>
    </location>
</feature>
<gene>
    <name evidence="17" type="primary">Glis1</name>
</gene>
<keyword evidence="4" id="KW-0479">Metal-binding</keyword>
<comment type="subcellular location">
    <subcellularLocation>
        <location evidence="1">Nucleus</location>
    </subcellularLocation>
</comment>
<dbReference type="Pfam" id="PF00096">
    <property type="entry name" value="zf-C2H2"/>
    <property type="match status" value="3"/>
</dbReference>
<evidence type="ECO:0000256" key="2">
    <source>
        <dbReference type="ARBA" id="ARBA00010831"/>
    </source>
</evidence>
<dbReference type="GO" id="GO:0000978">
    <property type="term" value="F:RNA polymerase II cis-regulatory region sequence-specific DNA binding"/>
    <property type="evidence" value="ECO:0007669"/>
    <property type="project" value="TreeGrafter"/>
</dbReference>
<dbReference type="FunFam" id="3.30.160.60:FF:000031">
    <property type="entry name" value="GLI family zinc finger 3"/>
    <property type="match status" value="1"/>
</dbReference>
<dbReference type="FunFam" id="3.30.160.60:FF:000048">
    <property type="entry name" value="GLI family zinc finger 3"/>
    <property type="match status" value="1"/>
</dbReference>
<evidence type="ECO:0000256" key="3">
    <source>
        <dbReference type="ARBA" id="ARBA00022491"/>
    </source>
</evidence>
<dbReference type="CTD" id="148979"/>
<name>A0AAX6SGR5_HETGA</name>
<feature type="compositionally biased region" description="Low complexity" evidence="14">
    <location>
        <begin position="744"/>
        <end position="756"/>
    </location>
</feature>
<dbReference type="Pfam" id="PF23561">
    <property type="entry name" value="zf-C2H2_15"/>
    <property type="match status" value="1"/>
</dbReference>
<feature type="domain" description="C2H2-type" evidence="15">
    <location>
        <begin position="590"/>
        <end position="619"/>
    </location>
</feature>
<evidence type="ECO:0000256" key="6">
    <source>
        <dbReference type="ARBA" id="ARBA00022771"/>
    </source>
</evidence>
<keyword evidence="9" id="KW-0238">DNA-binding</keyword>
<keyword evidence="11" id="KW-0804">Transcription</keyword>
<feature type="domain" description="C2H2-type" evidence="15">
    <location>
        <begin position="560"/>
        <end position="589"/>
    </location>
</feature>
<evidence type="ECO:0000313" key="16">
    <source>
        <dbReference type="Proteomes" id="UP000694906"/>
    </source>
</evidence>
<keyword evidence="12" id="KW-0539">Nucleus</keyword>
<dbReference type="GO" id="GO:0045944">
    <property type="term" value="P:positive regulation of transcription by RNA polymerase II"/>
    <property type="evidence" value="ECO:0007669"/>
    <property type="project" value="UniProtKB-ARBA"/>
</dbReference>
<keyword evidence="5" id="KW-0677">Repeat</keyword>
<evidence type="ECO:0000256" key="9">
    <source>
        <dbReference type="ARBA" id="ARBA00023125"/>
    </source>
</evidence>
<feature type="region of interest" description="Disordered" evidence="14">
    <location>
        <begin position="137"/>
        <end position="176"/>
    </location>
</feature>
<dbReference type="FunFam" id="3.30.160.60:FF:000453">
    <property type="entry name" value="GLIS family zinc finger 3"/>
    <property type="match status" value="1"/>
</dbReference>
<feature type="domain" description="C2H2-type" evidence="15">
    <location>
        <begin position="530"/>
        <end position="559"/>
    </location>
</feature>
<dbReference type="SUPFAM" id="SSF57667">
    <property type="entry name" value="beta-beta-alpha zinc fingers"/>
    <property type="match status" value="3"/>
</dbReference>
<evidence type="ECO:0000256" key="11">
    <source>
        <dbReference type="ARBA" id="ARBA00023163"/>
    </source>
</evidence>
<dbReference type="PANTHER" id="PTHR45718">
    <property type="entry name" value="TRANSCRIPTIONAL ACTIVATOR CUBITUS INTERRUPTUS"/>
    <property type="match status" value="1"/>
</dbReference>
<feature type="domain" description="C2H2-type" evidence="15">
    <location>
        <begin position="497"/>
        <end position="529"/>
    </location>
</feature>
<dbReference type="FunFam" id="3.30.160.60:FF:000019">
    <property type="entry name" value="GLI family zinc finger 3"/>
    <property type="match status" value="1"/>
</dbReference>
<evidence type="ECO:0000256" key="7">
    <source>
        <dbReference type="ARBA" id="ARBA00022833"/>
    </source>
</evidence>
<organism evidence="16 17">
    <name type="scientific">Heterocephalus glaber</name>
    <name type="common">Naked mole rat</name>
    <dbReference type="NCBI Taxonomy" id="10181"/>
    <lineage>
        <taxon>Eukaryota</taxon>
        <taxon>Metazoa</taxon>
        <taxon>Chordata</taxon>
        <taxon>Craniata</taxon>
        <taxon>Vertebrata</taxon>
        <taxon>Euteleostomi</taxon>
        <taxon>Mammalia</taxon>
        <taxon>Eutheria</taxon>
        <taxon>Euarchontoglires</taxon>
        <taxon>Glires</taxon>
        <taxon>Rodentia</taxon>
        <taxon>Hystricomorpha</taxon>
        <taxon>Bathyergidae</taxon>
        <taxon>Heterocephalus</taxon>
    </lineage>
</organism>
<dbReference type="Gene3D" id="3.30.160.60">
    <property type="entry name" value="Classic Zinc Finger"/>
    <property type="match status" value="5"/>
</dbReference>
<protein>
    <submittedName>
        <fullName evidence="17">Zinc finger protein GLIS1 isoform X1</fullName>
    </submittedName>
</protein>
<accession>A0AAX6SGR5</accession>
<keyword evidence="6 13" id="KW-0863">Zinc-finger</keyword>
<dbReference type="GO" id="GO:0000981">
    <property type="term" value="F:DNA-binding transcription factor activity, RNA polymerase II-specific"/>
    <property type="evidence" value="ECO:0007669"/>
    <property type="project" value="TreeGrafter"/>
</dbReference>
<keyword evidence="8" id="KW-0805">Transcription regulation</keyword>
<dbReference type="PROSITE" id="PS50157">
    <property type="entry name" value="ZINC_FINGER_C2H2_2"/>
    <property type="match status" value="4"/>
</dbReference>
<sequence length="883" mass="93058">MSARSPAWSAVEWTARETPLWGSCRRRFPAALGDAGQALSPQGLSFAIRPKRAGLRGGGFGREAGTEPASLRAENRACAWGQEPGATPSRAPRPGAMHCEVAEALSDKRPKEAPAAPGPGRGPAGLSAHMAFRVTASGGGCGDGGPRDLHPRLPVPPLRAHDHLRPRSPRDYSQSKAAAAAAAGKVNGSYGHCTPGSEKGLLDLDLAEGPGLFLPVGTPPPRGHTPACERLLHLPPPHRSPRPQAAYVNGSLPATQHIKQESLPDYQAMAEAHTPLSTHCRAPPATGLHTALDLPGRGLANPAPSCYLLGSEPSPGLGPQPEAHLPEGSLKRCCLLGLPPVSSASSSPCGSSDVTPIIHSSQTALVSCVNGLQSPPLPGDVGGPPKQSRHGPVPTESQEGSMQLEECQKTGFLKQEPSDEFSELFGTHQQGLPPPYPLPQLPAGLGLAGLGLGLAGRLVAGRQACRWVDCCAAYEQQEELVRHIEKSHIDQRKGEDFTCFWAGCVRRYKPFNARYKLLIHMRVHSGEKPNKCMFEGCSKAFSRLENLKIHLRSHTGEKPYLCQHPGCQKAFSNSSDRAKHQRTHLDTKPYACQIPGCSKRYTDPSSLRKHVKAHSAKEQQVRKKLHASPDTEADVLTECLALQQLHASAQLAGGDGKGGHLGQELLPGVYPGSVTPHNGLSSGLLLPAQDVPSRHHPLDNAAGPQHHLSPLPAAEGSRDGLGPGLLSPMLSPLKGLGPPPLPPSSQSQPPGTQPFSALPSKPPYTPFQSPPPPPLPGPQGYQGSFHSIQSCFPYSNCFRSGEPAASGDGLAGEAPGFTQLRPNGYPSLSAPLPASGYEAPCPTALPPQSSEDVASGGPEDCSFFSNGAFDHCLSHIPCIYTDT</sequence>
<dbReference type="PROSITE" id="PS00028">
    <property type="entry name" value="ZINC_FINGER_C2H2_1"/>
    <property type="match status" value="4"/>
</dbReference>
<dbReference type="RefSeq" id="XP_021107736.1">
    <property type="nucleotide sequence ID" value="XM_021252077.1"/>
</dbReference>
<dbReference type="PANTHER" id="PTHR45718:SF3">
    <property type="entry name" value="ZINC FINGER PROTEIN GLIS1"/>
    <property type="match status" value="1"/>
</dbReference>
<evidence type="ECO:0000256" key="5">
    <source>
        <dbReference type="ARBA" id="ARBA00022737"/>
    </source>
</evidence>
<keyword evidence="10" id="KW-0010">Activator</keyword>
<dbReference type="GeneID" id="101708114"/>
<dbReference type="GO" id="GO:0005634">
    <property type="term" value="C:nucleus"/>
    <property type="evidence" value="ECO:0007669"/>
    <property type="project" value="UniProtKB-SubCell"/>
</dbReference>